<evidence type="ECO:0000313" key="2">
    <source>
        <dbReference type="Proteomes" id="UP000321577"/>
    </source>
</evidence>
<sequence>MVSASIGINFLLPSLHIKLRQSLVELSNLVRSVLPIFRDGRVTVTTGFKMPVVKSAVAAWAGVVHGGEGLRLNDGG</sequence>
<organism evidence="1 2">
    <name type="scientific">Brevifollis gellanilyticus</name>
    <dbReference type="NCBI Taxonomy" id="748831"/>
    <lineage>
        <taxon>Bacteria</taxon>
        <taxon>Pseudomonadati</taxon>
        <taxon>Verrucomicrobiota</taxon>
        <taxon>Verrucomicrobiia</taxon>
        <taxon>Verrucomicrobiales</taxon>
        <taxon>Verrucomicrobiaceae</taxon>
    </lineage>
</organism>
<accession>A0A512MDM3</accession>
<proteinExistence type="predicted"/>
<evidence type="ECO:0000313" key="1">
    <source>
        <dbReference type="EMBL" id="GEP44808.1"/>
    </source>
</evidence>
<keyword evidence="2" id="KW-1185">Reference proteome</keyword>
<name>A0A512MDM3_9BACT</name>
<comment type="caution">
    <text evidence="1">The sequence shown here is derived from an EMBL/GenBank/DDBJ whole genome shotgun (WGS) entry which is preliminary data.</text>
</comment>
<dbReference type="EMBL" id="BKAG01000036">
    <property type="protein sequence ID" value="GEP44808.1"/>
    <property type="molecule type" value="Genomic_DNA"/>
</dbReference>
<dbReference type="AlphaFoldDB" id="A0A512MDM3"/>
<reference evidence="1 2" key="1">
    <citation type="submission" date="2019-07" db="EMBL/GenBank/DDBJ databases">
        <title>Whole genome shotgun sequence of Brevifollis gellanilyticus NBRC 108608.</title>
        <authorList>
            <person name="Hosoyama A."/>
            <person name="Uohara A."/>
            <person name="Ohji S."/>
            <person name="Ichikawa N."/>
        </authorList>
    </citation>
    <scope>NUCLEOTIDE SEQUENCE [LARGE SCALE GENOMIC DNA]</scope>
    <source>
        <strain evidence="1 2">NBRC 108608</strain>
    </source>
</reference>
<protein>
    <submittedName>
        <fullName evidence="1">Uncharacterized protein</fullName>
    </submittedName>
</protein>
<dbReference type="Proteomes" id="UP000321577">
    <property type="component" value="Unassembled WGS sequence"/>
</dbReference>
<gene>
    <name evidence="1" type="ORF">BGE01nite_40990</name>
</gene>